<dbReference type="RefSeq" id="WP_162520845.1">
    <property type="nucleotide sequence ID" value="NZ_BJCL01000011.1"/>
</dbReference>
<dbReference type="PANTHER" id="PTHR43162:SF1">
    <property type="entry name" value="PRESTALK A DIFFERENTIATION PROTEIN A"/>
    <property type="match status" value="1"/>
</dbReference>
<dbReference type="SUPFAM" id="SSF51735">
    <property type="entry name" value="NAD(P)-binding Rossmann-fold domains"/>
    <property type="match status" value="1"/>
</dbReference>
<evidence type="ECO:0000259" key="1">
    <source>
        <dbReference type="Pfam" id="PF05368"/>
    </source>
</evidence>
<dbReference type="InterPro" id="IPR008030">
    <property type="entry name" value="NmrA-like"/>
</dbReference>
<protein>
    <submittedName>
        <fullName evidence="2">NAD(P)-dependent oxidoreductase</fullName>
    </submittedName>
</protein>
<dbReference type="CDD" id="cd05269">
    <property type="entry name" value="TMR_SDR_a"/>
    <property type="match status" value="1"/>
</dbReference>
<feature type="domain" description="NmrA-like" evidence="1">
    <location>
        <begin position="4"/>
        <end position="242"/>
    </location>
</feature>
<dbReference type="PANTHER" id="PTHR43162">
    <property type="match status" value="1"/>
</dbReference>
<dbReference type="InterPro" id="IPR036291">
    <property type="entry name" value="NAD(P)-bd_dom_sf"/>
</dbReference>
<accession>A0A480AV18</accession>
<proteinExistence type="predicted"/>
<evidence type="ECO:0000313" key="3">
    <source>
        <dbReference type="Proteomes" id="UP000301751"/>
    </source>
</evidence>
<dbReference type="InterPro" id="IPR051604">
    <property type="entry name" value="Ergot_Alk_Oxidoreductase"/>
</dbReference>
<dbReference type="Gene3D" id="3.90.25.10">
    <property type="entry name" value="UDP-galactose 4-epimerase, domain 1"/>
    <property type="match status" value="1"/>
</dbReference>
<dbReference type="Pfam" id="PF05368">
    <property type="entry name" value="NmrA"/>
    <property type="match status" value="1"/>
</dbReference>
<organism evidence="2 3">
    <name type="scientific">Pseudaquabacterium pictum</name>
    <dbReference type="NCBI Taxonomy" id="2315236"/>
    <lineage>
        <taxon>Bacteria</taxon>
        <taxon>Pseudomonadati</taxon>
        <taxon>Pseudomonadota</taxon>
        <taxon>Betaproteobacteria</taxon>
        <taxon>Burkholderiales</taxon>
        <taxon>Sphaerotilaceae</taxon>
        <taxon>Pseudaquabacterium</taxon>
    </lineage>
</organism>
<sequence length="277" mass="29363">MPTTLVIGATGHIGGELTRLLQAAGHTVRQATRTPQAPGQVALDLATGAGLEAAVDGVQRAFLMAPPGHARQDQLLKPVIDAAKRAGVQQVVLLSAMGANADPSAPLRQAELHLEQSGLAWNILRPNWFMQNFHTFWLPGIQATGNILLPVGSAKGSFIDTRDIAAAAAALLTGDTLRNQDFDLTGPEALDHDQVARILSDAAGRPIGYQDIPPEAMRSALLAAGLPADYTEFLLVILGFFKAGYSERTTDAVQQITGRAPRTLAQYAADHRSAWQG</sequence>
<reference evidence="3" key="1">
    <citation type="submission" date="2019-03" db="EMBL/GenBank/DDBJ databases">
        <title>Aquabacterium pictum sp.nov., the first bacteriochlorophyll a-containing freshwater bacterium in the genus Aquabacterium of the class Betaproteobacteria.</title>
        <authorList>
            <person name="Hirose S."/>
            <person name="Tank M."/>
            <person name="Hara E."/>
            <person name="Tamaki H."/>
            <person name="Takaichi S."/>
            <person name="Haruta S."/>
            <person name="Hanada S."/>
        </authorList>
    </citation>
    <scope>NUCLEOTIDE SEQUENCE [LARGE SCALE GENOMIC DNA]</scope>
    <source>
        <strain evidence="3">W35</strain>
    </source>
</reference>
<evidence type="ECO:0000313" key="2">
    <source>
        <dbReference type="EMBL" id="GCL64736.1"/>
    </source>
</evidence>
<dbReference type="EMBL" id="BJCL01000011">
    <property type="protein sequence ID" value="GCL64736.1"/>
    <property type="molecule type" value="Genomic_DNA"/>
</dbReference>
<name>A0A480AV18_9BURK</name>
<gene>
    <name evidence="2" type="ORF">AQPW35_38170</name>
</gene>
<dbReference type="Proteomes" id="UP000301751">
    <property type="component" value="Unassembled WGS sequence"/>
</dbReference>
<dbReference type="AlphaFoldDB" id="A0A480AV18"/>
<dbReference type="Gene3D" id="3.40.50.720">
    <property type="entry name" value="NAD(P)-binding Rossmann-like Domain"/>
    <property type="match status" value="1"/>
</dbReference>
<keyword evidence="3" id="KW-1185">Reference proteome</keyword>
<comment type="caution">
    <text evidence="2">The sequence shown here is derived from an EMBL/GenBank/DDBJ whole genome shotgun (WGS) entry which is preliminary data.</text>
</comment>